<organism evidence="7 8">
    <name type="scientific">Neptunitalea lumnitzerae</name>
    <dbReference type="NCBI Taxonomy" id="2965509"/>
    <lineage>
        <taxon>Bacteria</taxon>
        <taxon>Pseudomonadati</taxon>
        <taxon>Bacteroidota</taxon>
        <taxon>Flavobacteriia</taxon>
        <taxon>Flavobacteriales</taxon>
        <taxon>Flavobacteriaceae</taxon>
        <taxon>Neptunitalea</taxon>
    </lineage>
</organism>
<evidence type="ECO:0000256" key="6">
    <source>
        <dbReference type="SAM" id="Phobius"/>
    </source>
</evidence>
<gene>
    <name evidence="7" type="ORF">Y10_24600</name>
</gene>
<evidence type="ECO:0000256" key="2">
    <source>
        <dbReference type="ARBA" id="ARBA00022475"/>
    </source>
</evidence>
<sequence>MKILDRYILKRFLTNFLSAYIILTIIFIFQFIWMIIDDLAGKGLDLLIISKFILYNIPGLTPLVLPLTVLLASLLTFGSLAENYEFAAMKSTGFSLIRAMKSLIGFMILLSIATFFINNNVIPAAELTNVNLKNNIKKAKPALAITTGAFNNLESLNLKVDEKYGENDRFLKNVVIHKNSKDKKNHTVIKAKEGELFSSEESNILQLILKDGNYYEDIVSKDPKKRDNFPHAKAKFEKYIINVDVSGFDNEDLDQIKIENTFKMMNVTELNYAIDSFKNGYLNNMHSFGDNLYRRSGFTEIYNAKPEENKKDTTVTAATKAGIIASDELINLISANKKKQVLDIAVNGVSNKYNTLKSKKGDFFFRKKFLNKHIITYQKKFSLSVACLVLFFIGAPLGAIIRKGGLGLPIIISMVIFLAYHFLGMFLENFSEDGSVSPTMAAWLPTIIMLPFGIYLTDRASKDRPVAELYKYFAPIGAFFKKIYKALNAL</sequence>
<accession>A0ABQ5ML63</accession>
<keyword evidence="4 6" id="KW-1133">Transmembrane helix</keyword>
<comment type="caution">
    <text evidence="7">The sequence shown here is derived from an EMBL/GenBank/DDBJ whole genome shotgun (WGS) entry which is preliminary data.</text>
</comment>
<dbReference type="Pfam" id="PF03739">
    <property type="entry name" value="LptF_LptG"/>
    <property type="match status" value="2"/>
</dbReference>
<dbReference type="RefSeq" id="WP_281765728.1">
    <property type="nucleotide sequence ID" value="NZ_BRVO01000003.1"/>
</dbReference>
<evidence type="ECO:0000313" key="7">
    <source>
        <dbReference type="EMBL" id="GLB50092.1"/>
    </source>
</evidence>
<evidence type="ECO:0000256" key="4">
    <source>
        <dbReference type="ARBA" id="ARBA00022989"/>
    </source>
</evidence>
<protein>
    <recommendedName>
        <fullName evidence="9">YjgP/YjgQ family permease</fullName>
    </recommendedName>
</protein>
<dbReference type="InterPro" id="IPR005495">
    <property type="entry name" value="LptG/LptF_permease"/>
</dbReference>
<evidence type="ECO:0000313" key="8">
    <source>
        <dbReference type="Proteomes" id="UP001143543"/>
    </source>
</evidence>
<feature type="transmembrane region" description="Helical" evidence="6">
    <location>
        <begin position="12"/>
        <end position="33"/>
    </location>
</feature>
<feature type="transmembrane region" description="Helical" evidence="6">
    <location>
        <begin position="53"/>
        <end position="78"/>
    </location>
</feature>
<name>A0ABQ5ML63_9FLAO</name>
<keyword evidence="2" id="KW-1003">Cell membrane</keyword>
<evidence type="ECO:0008006" key="9">
    <source>
        <dbReference type="Google" id="ProtNLM"/>
    </source>
</evidence>
<dbReference type="Proteomes" id="UP001143543">
    <property type="component" value="Unassembled WGS sequence"/>
</dbReference>
<dbReference type="PANTHER" id="PTHR33529">
    <property type="entry name" value="SLR0882 PROTEIN-RELATED"/>
    <property type="match status" value="1"/>
</dbReference>
<evidence type="ECO:0000256" key="3">
    <source>
        <dbReference type="ARBA" id="ARBA00022692"/>
    </source>
</evidence>
<feature type="transmembrane region" description="Helical" evidence="6">
    <location>
        <begin position="439"/>
        <end position="457"/>
    </location>
</feature>
<feature type="transmembrane region" description="Helical" evidence="6">
    <location>
        <begin position="408"/>
        <end position="427"/>
    </location>
</feature>
<evidence type="ECO:0000256" key="5">
    <source>
        <dbReference type="ARBA" id="ARBA00023136"/>
    </source>
</evidence>
<comment type="subcellular location">
    <subcellularLocation>
        <location evidence="1">Cell membrane</location>
        <topology evidence="1">Multi-pass membrane protein</topology>
    </subcellularLocation>
</comment>
<evidence type="ECO:0000256" key="1">
    <source>
        <dbReference type="ARBA" id="ARBA00004651"/>
    </source>
</evidence>
<reference evidence="7" key="1">
    <citation type="submission" date="2022-07" db="EMBL/GenBank/DDBJ databases">
        <title>Taxonomy of Novel Oxalotrophic and Methylotrophic Bacteria.</title>
        <authorList>
            <person name="Sahin N."/>
            <person name="Tani A."/>
        </authorList>
    </citation>
    <scope>NUCLEOTIDE SEQUENCE</scope>
    <source>
        <strain evidence="7">Y10</strain>
    </source>
</reference>
<keyword evidence="8" id="KW-1185">Reference proteome</keyword>
<dbReference type="PANTHER" id="PTHR33529:SF6">
    <property type="entry name" value="YJGP_YJGQ FAMILY PERMEASE"/>
    <property type="match status" value="1"/>
</dbReference>
<feature type="transmembrane region" description="Helical" evidence="6">
    <location>
        <begin position="381"/>
        <end position="401"/>
    </location>
</feature>
<dbReference type="EMBL" id="BRVO01000003">
    <property type="protein sequence ID" value="GLB50092.1"/>
    <property type="molecule type" value="Genomic_DNA"/>
</dbReference>
<feature type="transmembrane region" description="Helical" evidence="6">
    <location>
        <begin position="99"/>
        <end position="117"/>
    </location>
</feature>
<keyword evidence="5 6" id="KW-0472">Membrane</keyword>
<proteinExistence type="predicted"/>
<keyword evidence="3 6" id="KW-0812">Transmembrane</keyword>